<evidence type="ECO:0000313" key="1">
    <source>
        <dbReference type="EMBL" id="MFM0106847.1"/>
    </source>
</evidence>
<gene>
    <name evidence="1" type="ORF">PQR01_25990</name>
</gene>
<comment type="caution">
    <text evidence="1">The sequence shown here is derived from an EMBL/GenBank/DDBJ whole genome shotgun (WGS) entry which is preliminary data.</text>
</comment>
<dbReference type="Proteomes" id="UP001629235">
    <property type="component" value="Unassembled WGS sequence"/>
</dbReference>
<organism evidence="1 2">
    <name type="scientific">Paraburkholderia rhynchosiae</name>
    <dbReference type="NCBI Taxonomy" id="487049"/>
    <lineage>
        <taxon>Bacteria</taxon>
        <taxon>Pseudomonadati</taxon>
        <taxon>Pseudomonadota</taxon>
        <taxon>Betaproteobacteria</taxon>
        <taxon>Burkholderiales</taxon>
        <taxon>Burkholderiaceae</taxon>
        <taxon>Paraburkholderia</taxon>
    </lineage>
</organism>
<keyword evidence="2" id="KW-1185">Reference proteome</keyword>
<proteinExistence type="predicted"/>
<reference evidence="1 2" key="1">
    <citation type="journal article" date="2024" name="Chem. Sci.">
        <title>Discovery of megapolipeptins by genome mining of a Burkholderiales bacteria collection.</title>
        <authorList>
            <person name="Paulo B.S."/>
            <person name="Recchia M.J.J."/>
            <person name="Lee S."/>
            <person name="Fergusson C.H."/>
            <person name="Romanowski S.B."/>
            <person name="Hernandez A."/>
            <person name="Krull N."/>
            <person name="Liu D.Y."/>
            <person name="Cavanagh H."/>
            <person name="Bos A."/>
            <person name="Gray C.A."/>
            <person name="Murphy B.T."/>
            <person name="Linington R.G."/>
            <person name="Eustaquio A.S."/>
        </authorList>
    </citation>
    <scope>NUCLEOTIDE SEQUENCE [LARGE SCALE GENOMIC DNA]</scope>
    <source>
        <strain evidence="1 2">RL18-126-BIB-B</strain>
    </source>
</reference>
<accession>A0ACC7NHB7</accession>
<sequence length="407" mass="43596">MFDKFRVWQAAAPKMPNQFVLEGESSVGKKASTDRTAWQNREDRPGRQVVRGLLRNLATLIPAILLCTAAHAADDSLTNRQGDITPLCGMKPMIVGVSDGYGGNTWRKTGLAEVKDELSRCKNVKRIIYSNANGDPQKANSDINSMVAQGVNVLIMLPDFGAVQLPAMRAAMKAGVSVVPYSAQISGVVGRDYVINVVGDTKQIGVLWADWLGTTLKKGNVVFMGGSPGATGSQNFMDGLKGGLKKYPNLKLLNEQFVVTNWNPVDAQKATAGLIAQYPQISAIVTDYGVTALAAAKAFEQAHLPVPAIVTIASDNELNCHYLSARKSGAAFPYYTLDGTTTYVRFAVRHGVANYQGTTDKESPSVLPFAYADSAKGLDPKCDPSAPPDADLSSALPPEKLKAVFEQ</sequence>
<evidence type="ECO:0000313" key="2">
    <source>
        <dbReference type="Proteomes" id="UP001629235"/>
    </source>
</evidence>
<name>A0ACC7NHB7_9BURK</name>
<dbReference type="EMBL" id="JAQQDW010000064">
    <property type="protein sequence ID" value="MFM0106847.1"/>
    <property type="molecule type" value="Genomic_DNA"/>
</dbReference>
<protein>
    <submittedName>
        <fullName evidence="1">Substrate-binding domain-containing protein</fullName>
    </submittedName>
</protein>